<gene>
    <name evidence="5" type="ORF">PLXY2_LOCUS3045</name>
</gene>
<comment type="caution">
    <text evidence="5">The sequence shown here is derived from an EMBL/GenBank/DDBJ whole genome shotgun (WGS) entry which is preliminary data.</text>
</comment>
<feature type="region of interest" description="Disordered" evidence="3">
    <location>
        <begin position="240"/>
        <end position="289"/>
    </location>
</feature>
<dbReference type="InterPro" id="IPR028889">
    <property type="entry name" value="USP"/>
</dbReference>
<dbReference type="GO" id="GO:0016579">
    <property type="term" value="P:protein deubiquitination"/>
    <property type="evidence" value="ECO:0007669"/>
    <property type="project" value="InterPro"/>
</dbReference>
<name>A0A8S4DTT7_PLUXY</name>
<evidence type="ECO:0000256" key="3">
    <source>
        <dbReference type="SAM" id="MobiDB-lite"/>
    </source>
</evidence>
<feature type="domain" description="USP" evidence="4">
    <location>
        <begin position="1"/>
        <end position="379"/>
    </location>
</feature>
<sequence length="437" mass="49536">MLVRSRAAPLRQRHLIPKTWGCCRRCGAAAASPRWPWTGTPTALHLRYQTTREKAYIEHSSVRSVAAEAARPIDLDHCLSAFTAEEPWGSATTAPGLRPFSTPETLLSKACIGVAAPNIVSPYYAYIEHSSVRSVAAEAARPIDLDHCLSAFTAEERLEQPYHCDGCRSAQPATKKLQIWRLPPILIVHLKRFQYVNNKWIKSQKVVNFPFEDFDPTAYLASVPQETILRHKELLKRTSTFHEDPISESETDDEAERDGDKQENKENHVKPREKRQRDPVETRARKRLESSSLVTTPVMDDNLIDYHQHHLLKGQDPFDLKYRLYAVVSHSGQLSGGHYVAYARNPSGAWLCYNDSSCRELPAPHIDPATAYLLFYERQGLDPDSDINPATAYLLFFERQGLDPDRYLPDVTGKQPMSDPELLDPEDSDLKKMCSVM</sequence>
<dbReference type="AlphaFoldDB" id="A0A8S4DTT7"/>
<dbReference type="PROSITE" id="PS50235">
    <property type="entry name" value="USP_3"/>
    <property type="match status" value="1"/>
</dbReference>
<organism evidence="5 6">
    <name type="scientific">Plutella xylostella</name>
    <name type="common">Diamondback moth</name>
    <name type="synonym">Plutella maculipennis</name>
    <dbReference type="NCBI Taxonomy" id="51655"/>
    <lineage>
        <taxon>Eukaryota</taxon>
        <taxon>Metazoa</taxon>
        <taxon>Ecdysozoa</taxon>
        <taxon>Arthropoda</taxon>
        <taxon>Hexapoda</taxon>
        <taxon>Insecta</taxon>
        <taxon>Pterygota</taxon>
        <taxon>Neoptera</taxon>
        <taxon>Endopterygota</taxon>
        <taxon>Lepidoptera</taxon>
        <taxon>Glossata</taxon>
        <taxon>Ditrysia</taxon>
        <taxon>Yponomeutoidea</taxon>
        <taxon>Plutellidae</taxon>
        <taxon>Plutella</taxon>
    </lineage>
</organism>
<dbReference type="PANTHER" id="PTHR21646:SF76">
    <property type="entry name" value="UBIQUITIN CARBOXYL-TERMINAL HYDROLASE 32"/>
    <property type="match status" value="1"/>
</dbReference>
<evidence type="ECO:0000256" key="1">
    <source>
        <dbReference type="ARBA" id="ARBA00000707"/>
    </source>
</evidence>
<dbReference type="Gene3D" id="3.90.70.10">
    <property type="entry name" value="Cysteine proteinases"/>
    <property type="match status" value="1"/>
</dbReference>
<feature type="compositionally biased region" description="Basic and acidic residues" evidence="3">
    <location>
        <begin position="258"/>
        <end position="289"/>
    </location>
</feature>
<dbReference type="GO" id="GO:0004843">
    <property type="term" value="F:cysteine-type deubiquitinase activity"/>
    <property type="evidence" value="ECO:0007669"/>
    <property type="project" value="UniProtKB-EC"/>
</dbReference>
<evidence type="ECO:0000313" key="5">
    <source>
        <dbReference type="EMBL" id="CAG9103751.1"/>
    </source>
</evidence>
<dbReference type="InterPro" id="IPR018200">
    <property type="entry name" value="USP_CS"/>
</dbReference>
<feature type="compositionally biased region" description="Acidic residues" evidence="3">
    <location>
        <begin position="246"/>
        <end position="257"/>
    </location>
</feature>
<evidence type="ECO:0000313" key="6">
    <source>
        <dbReference type="Proteomes" id="UP000653454"/>
    </source>
</evidence>
<dbReference type="InterPro" id="IPR038765">
    <property type="entry name" value="Papain-like_cys_pep_sf"/>
</dbReference>
<dbReference type="EC" id="3.4.19.12" evidence="2"/>
<accession>A0A8S4DTT7</accession>
<dbReference type="PANTHER" id="PTHR21646">
    <property type="entry name" value="UBIQUITIN CARBOXYL-TERMINAL HYDROLASE"/>
    <property type="match status" value="1"/>
</dbReference>
<dbReference type="GO" id="GO:0005794">
    <property type="term" value="C:Golgi apparatus"/>
    <property type="evidence" value="ECO:0007669"/>
    <property type="project" value="TreeGrafter"/>
</dbReference>
<protein>
    <recommendedName>
        <fullName evidence="2">ubiquitinyl hydrolase 1</fullName>
        <ecNumber evidence="2">3.4.19.12</ecNumber>
    </recommendedName>
</protein>
<evidence type="ECO:0000259" key="4">
    <source>
        <dbReference type="PROSITE" id="PS50235"/>
    </source>
</evidence>
<keyword evidence="6" id="KW-1185">Reference proteome</keyword>
<dbReference type="Proteomes" id="UP000653454">
    <property type="component" value="Unassembled WGS sequence"/>
</dbReference>
<evidence type="ECO:0000256" key="2">
    <source>
        <dbReference type="ARBA" id="ARBA00012759"/>
    </source>
</evidence>
<dbReference type="PROSITE" id="PS00973">
    <property type="entry name" value="USP_2"/>
    <property type="match status" value="1"/>
</dbReference>
<comment type="catalytic activity">
    <reaction evidence="1">
        <text>Thiol-dependent hydrolysis of ester, thioester, amide, peptide and isopeptide bonds formed by the C-terminal Gly of ubiquitin (a 76-residue protein attached to proteins as an intracellular targeting signal).</text>
        <dbReference type="EC" id="3.4.19.12"/>
    </reaction>
</comment>
<dbReference type="InterPro" id="IPR001394">
    <property type="entry name" value="Peptidase_C19_UCH"/>
</dbReference>
<dbReference type="SUPFAM" id="SSF54001">
    <property type="entry name" value="Cysteine proteinases"/>
    <property type="match status" value="1"/>
</dbReference>
<dbReference type="EMBL" id="CAJHNJ030000008">
    <property type="protein sequence ID" value="CAG9103751.1"/>
    <property type="molecule type" value="Genomic_DNA"/>
</dbReference>
<dbReference type="InterPro" id="IPR050185">
    <property type="entry name" value="Ub_carboxyl-term_hydrolase"/>
</dbReference>
<dbReference type="Pfam" id="PF00443">
    <property type="entry name" value="UCH"/>
    <property type="match status" value="1"/>
</dbReference>
<feature type="region of interest" description="Disordered" evidence="3">
    <location>
        <begin position="407"/>
        <end position="428"/>
    </location>
</feature>
<reference evidence="5" key="1">
    <citation type="submission" date="2020-11" db="EMBL/GenBank/DDBJ databases">
        <authorList>
            <person name="Whiteford S."/>
        </authorList>
    </citation>
    <scope>NUCLEOTIDE SEQUENCE</scope>
</reference>
<proteinExistence type="predicted"/>